<dbReference type="EnsemblPlants" id="MELO3C007021.2.1">
    <property type="protein sequence ID" value="MELO3C007021.2.1"/>
    <property type="gene ID" value="MELO3C007021.2"/>
</dbReference>
<sequence length="65" mass="7591">MEKRNSPCEGRKEKKMEKRNMQCEGRKEEKNGEKAEGFSGVEGERDGAHRLREGLQGRKREIEKD</sequence>
<accession>A0A9I9CQG9</accession>
<organism evidence="2">
    <name type="scientific">Cucumis melo</name>
    <name type="common">Muskmelon</name>
    <dbReference type="NCBI Taxonomy" id="3656"/>
    <lineage>
        <taxon>Eukaryota</taxon>
        <taxon>Viridiplantae</taxon>
        <taxon>Streptophyta</taxon>
        <taxon>Embryophyta</taxon>
        <taxon>Tracheophyta</taxon>
        <taxon>Spermatophyta</taxon>
        <taxon>Magnoliopsida</taxon>
        <taxon>eudicotyledons</taxon>
        <taxon>Gunneridae</taxon>
        <taxon>Pentapetalae</taxon>
        <taxon>rosids</taxon>
        <taxon>fabids</taxon>
        <taxon>Cucurbitales</taxon>
        <taxon>Cucurbitaceae</taxon>
        <taxon>Benincaseae</taxon>
        <taxon>Cucumis</taxon>
    </lineage>
</organism>
<feature type="region of interest" description="Disordered" evidence="1">
    <location>
        <begin position="1"/>
        <end position="65"/>
    </location>
</feature>
<name>A0A9I9CQG9_CUCME</name>
<reference evidence="2" key="1">
    <citation type="submission" date="2023-03" db="UniProtKB">
        <authorList>
            <consortium name="EnsemblPlants"/>
        </authorList>
    </citation>
    <scope>IDENTIFICATION</scope>
</reference>
<evidence type="ECO:0000313" key="2">
    <source>
        <dbReference type="EnsemblPlants" id="MELO3C007021.2.1"/>
    </source>
</evidence>
<proteinExistence type="predicted"/>
<evidence type="ECO:0000256" key="1">
    <source>
        <dbReference type="SAM" id="MobiDB-lite"/>
    </source>
</evidence>
<dbReference type="Gramene" id="MELO3C007021.2.1">
    <property type="protein sequence ID" value="MELO3C007021.2.1"/>
    <property type="gene ID" value="MELO3C007021.2"/>
</dbReference>
<dbReference type="AlphaFoldDB" id="A0A9I9CQG9"/>
<protein>
    <submittedName>
        <fullName evidence="2">Uncharacterized protein</fullName>
    </submittedName>
</protein>